<keyword evidence="1" id="KW-0812">Transmembrane</keyword>
<comment type="caution">
    <text evidence="4">The sequence shown here is derived from an EMBL/GenBank/DDBJ whole genome shotgun (WGS) entry which is preliminary data.</text>
</comment>
<dbReference type="CDD" id="cd01949">
    <property type="entry name" value="GGDEF"/>
    <property type="match status" value="1"/>
</dbReference>
<dbReference type="NCBIfam" id="TIGR00254">
    <property type="entry name" value="GGDEF"/>
    <property type="match status" value="1"/>
</dbReference>
<dbReference type="Proteomes" id="UP001169719">
    <property type="component" value="Unassembled WGS sequence"/>
</dbReference>
<evidence type="ECO:0000313" key="5">
    <source>
        <dbReference type="Proteomes" id="UP001169719"/>
    </source>
</evidence>
<dbReference type="InterPro" id="IPR043128">
    <property type="entry name" value="Rev_trsase/Diguanyl_cyclase"/>
</dbReference>
<evidence type="ECO:0000256" key="1">
    <source>
        <dbReference type="SAM" id="Phobius"/>
    </source>
</evidence>
<dbReference type="InterPro" id="IPR035919">
    <property type="entry name" value="EAL_sf"/>
</dbReference>
<dbReference type="PROSITE" id="PS50887">
    <property type="entry name" value="GGDEF"/>
    <property type="match status" value="1"/>
</dbReference>
<dbReference type="Pfam" id="PF00990">
    <property type="entry name" value="GGDEF"/>
    <property type="match status" value="1"/>
</dbReference>
<dbReference type="RefSeq" id="WP_289963122.1">
    <property type="nucleotide sequence ID" value="NZ_JAUEOZ010000002.1"/>
</dbReference>
<sequence length="812" mass="92006">MSLYKKLYLLLLPALLLVFVGVGYAVYQHQLAHHKQMVLDNMVSRVNSALSASEYEQLSLAAHANDIATSPQFLRYIQNSNGPSLLSTLEHSVLKSLNQSENDRFGVRHVFILDPAFDLKLSTYRTSPFEDLLIPDKIYNMAFDTYTNLLNSGKFVDSGQIYASLTGELRYLYTIAVDPSLILRDRRAQRNNDRYLLIVDGPLDQLSNIVSEYRNSENISLTIEPLKVNGGEHSNSMEIDTLAEEGKSLSVLMKSSHFQVEVNIAEEAFDDAKAKIIMTTSIYFSLVFIGILIVVHAVVHKQLISPLKRLVNDVSTGGLQLRYFKRSDGKSEVDLIKNAYIDSLTELKFEAEFDQVTKLANRRSFFNYLDLRLNSYSNQNCFIVCWDIKEFRKINDLYGTDVGDRVLVKFASHLRQMISEHQAASGFGCNDYSIARFGGNQFIAIVEIDAPNQLVAQIKEFNKSLSSNLSVDYFNFRARMATAVFPLESVGNDELWHKGITEAMREAKSDNSDVSLCVYNQELVDKLERRDMITKMLVKCCDKGDFKLRFMPIFCGTNLHVDGFETLIFCPTLRDLGVGPDEFIPIAEQNNLITKIDYWVIENALNYYKKLVDKTNYTGSISINVSALELYNRKFVWSVKSVIERLDIPPENIIIEITETSYVKSSRLTIEILGQLRDMGFKVSLDDFGTGYTAFNQLLHYPVDELKIDKSFIDKIIEPGNDKEMVNSMIALGHSCGSLVVGEGVESAEQCEYLINHNCDLLQGYFLSMPLEGDEFLEFIQSYDPEVTLEKLPNQATVYSLRQGQPSQGKKA</sequence>
<dbReference type="PANTHER" id="PTHR33121">
    <property type="entry name" value="CYCLIC DI-GMP PHOSPHODIESTERASE PDEF"/>
    <property type="match status" value="1"/>
</dbReference>
<dbReference type="InterPro" id="IPR029787">
    <property type="entry name" value="Nucleotide_cyclase"/>
</dbReference>
<gene>
    <name evidence="4" type="ORF">QWJ08_17120</name>
</gene>
<name>A0ABT7Y4V0_9VIBR</name>
<dbReference type="EMBL" id="JAUEOZ010000002">
    <property type="protein sequence ID" value="MDN2483067.1"/>
    <property type="molecule type" value="Genomic_DNA"/>
</dbReference>
<protein>
    <submittedName>
        <fullName evidence="4">GGDEF and EAL domain-containing protein</fullName>
    </submittedName>
</protein>
<dbReference type="InterPro" id="IPR050706">
    <property type="entry name" value="Cyclic-di-GMP_PDE-like"/>
</dbReference>
<dbReference type="CDD" id="cd01948">
    <property type="entry name" value="EAL"/>
    <property type="match status" value="1"/>
</dbReference>
<keyword evidence="1" id="KW-1133">Transmembrane helix</keyword>
<evidence type="ECO:0000259" key="2">
    <source>
        <dbReference type="PROSITE" id="PS50883"/>
    </source>
</evidence>
<dbReference type="SUPFAM" id="SSF141868">
    <property type="entry name" value="EAL domain-like"/>
    <property type="match status" value="1"/>
</dbReference>
<dbReference type="PROSITE" id="PS50883">
    <property type="entry name" value="EAL"/>
    <property type="match status" value="1"/>
</dbReference>
<accession>A0ABT7Y4V0</accession>
<dbReference type="PANTHER" id="PTHR33121:SF70">
    <property type="entry name" value="SIGNALING PROTEIN YKOW"/>
    <property type="match status" value="1"/>
</dbReference>
<dbReference type="InterPro" id="IPR000160">
    <property type="entry name" value="GGDEF_dom"/>
</dbReference>
<feature type="transmembrane region" description="Helical" evidence="1">
    <location>
        <begin position="282"/>
        <end position="299"/>
    </location>
</feature>
<dbReference type="SMART" id="SM00267">
    <property type="entry name" value="GGDEF"/>
    <property type="match status" value="1"/>
</dbReference>
<dbReference type="SUPFAM" id="SSF55073">
    <property type="entry name" value="Nucleotide cyclase"/>
    <property type="match status" value="1"/>
</dbReference>
<organism evidence="4 5">
    <name type="scientific">Vibrio agarivorans</name>
    <dbReference type="NCBI Taxonomy" id="153622"/>
    <lineage>
        <taxon>Bacteria</taxon>
        <taxon>Pseudomonadati</taxon>
        <taxon>Pseudomonadota</taxon>
        <taxon>Gammaproteobacteria</taxon>
        <taxon>Vibrionales</taxon>
        <taxon>Vibrionaceae</taxon>
        <taxon>Vibrio</taxon>
    </lineage>
</organism>
<dbReference type="Pfam" id="PF00563">
    <property type="entry name" value="EAL"/>
    <property type="match status" value="1"/>
</dbReference>
<feature type="domain" description="GGDEF" evidence="3">
    <location>
        <begin position="379"/>
        <end position="521"/>
    </location>
</feature>
<dbReference type="Gene3D" id="3.30.70.270">
    <property type="match status" value="1"/>
</dbReference>
<dbReference type="InterPro" id="IPR001633">
    <property type="entry name" value="EAL_dom"/>
</dbReference>
<evidence type="ECO:0000259" key="3">
    <source>
        <dbReference type="PROSITE" id="PS50887"/>
    </source>
</evidence>
<feature type="domain" description="EAL" evidence="2">
    <location>
        <begin position="530"/>
        <end position="784"/>
    </location>
</feature>
<evidence type="ECO:0000313" key="4">
    <source>
        <dbReference type="EMBL" id="MDN2483067.1"/>
    </source>
</evidence>
<reference evidence="4" key="1">
    <citation type="submission" date="2024-05" db="EMBL/GenBank/DDBJ databases">
        <title>Genome Sequences of Four Agar- Degrading Marine Bacteria.</title>
        <authorList>
            <person name="Phillips E.K."/>
            <person name="Shaffer J.C."/>
            <person name="Henson M.W."/>
            <person name="Temperton B."/>
            <person name="Thrash C.J."/>
            <person name="Martin M.O."/>
        </authorList>
    </citation>
    <scope>NUCLEOTIDE SEQUENCE</scope>
    <source>
        <strain evidence="4">EKP203</strain>
    </source>
</reference>
<proteinExistence type="predicted"/>
<keyword evidence="5" id="KW-1185">Reference proteome</keyword>
<dbReference type="Gene3D" id="3.20.20.450">
    <property type="entry name" value="EAL domain"/>
    <property type="match status" value="1"/>
</dbReference>
<keyword evidence="1" id="KW-0472">Membrane</keyword>
<dbReference type="SMART" id="SM00052">
    <property type="entry name" value="EAL"/>
    <property type="match status" value="1"/>
</dbReference>